<evidence type="ECO:0000259" key="1">
    <source>
        <dbReference type="Pfam" id="PF13966"/>
    </source>
</evidence>
<dbReference type="OrthoDB" id="2273311at2759"/>
<comment type="caution">
    <text evidence="2">The sequence shown here is derived from an EMBL/GenBank/DDBJ whole genome shotgun (WGS) entry which is preliminary data.</text>
</comment>
<feature type="domain" description="Reverse transcriptase zinc-binding" evidence="1">
    <location>
        <begin position="16"/>
        <end position="85"/>
    </location>
</feature>
<name>A0A8H7PDX1_9FUNG</name>
<dbReference type="Proteomes" id="UP000612746">
    <property type="component" value="Unassembled WGS sequence"/>
</dbReference>
<dbReference type="EMBL" id="JAEPRA010000027">
    <property type="protein sequence ID" value="KAG2172113.1"/>
    <property type="molecule type" value="Genomic_DNA"/>
</dbReference>
<proteinExistence type="predicted"/>
<organism evidence="2 3">
    <name type="scientific">Umbelopsis vinacea</name>
    <dbReference type="NCBI Taxonomy" id="44442"/>
    <lineage>
        <taxon>Eukaryota</taxon>
        <taxon>Fungi</taxon>
        <taxon>Fungi incertae sedis</taxon>
        <taxon>Mucoromycota</taxon>
        <taxon>Mucoromycotina</taxon>
        <taxon>Umbelopsidomycetes</taxon>
        <taxon>Umbelopsidales</taxon>
        <taxon>Umbelopsidaceae</taxon>
        <taxon>Umbelopsis</taxon>
    </lineage>
</organism>
<reference evidence="2" key="1">
    <citation type="submission" date="2020-12" db="EMBL/GenBank/DDBJ databases">
        <title>Metabolic potential, ecology and presence of endohyphal bacteria is reflected in genomic diversity of Mucoromycotina.</title>
        <authorList>
            <person name="Muszewska A."/>
            <person name="Okrasinska A."/>
            <person name="Steczkiewicz K."/>
            <person name="Drgas O."/>
            <person name="Orlowska M."/>
            <person name="Perlinska-Lenart U."/>
            <person name="Aleksandrzak-Piekarczyk T."/>
            <person name="Szatraj K."/>
            <person name="Zielenkiewicz U."/>
            <person name="Pilsyk S."/>
            <person name="Malc E."/>
            <person name="Mieczkowski P."/>
            <person name="Kruszewska J.S."/>
            <person name="Biernat P."/>
            <person name="Pawlowska J."/>
        </authorList>
    </citation>
    <scope>NUCLEOTIDE SEQUENCE</scope>
    <source>
        <strain evidence="2">WA0000051536</strain>
    </source>
</reference>
<accession>A0A8H7PDX1</accession>
<sequence length="239" mass="28389">MAPTVGPNLSLFITNGAWKAFWNADIPHQARTAWWRLLHDKIPHRIRLHRRQPDIHKTTLCGICKTEEEDDFHLLVNCPNKWTVWRQALQELLPTKNIDSPEKVWQFLLLTDSKSICKSSGKLTLSAIGLIMVSIWQFHWKCCIEDKKWIFDACLWAIRRNRWRWSMQLNLDEDRKNERDELVAIITSWFPEIEQFRITAYARKDDIADFHNHDALLQRFYIPNTPMPVSKKVIPFHHG</sequence>
<evidence type="ECO:0000313" key="3">
    <source>
        <dbReference type="Proteomes" id="UP000612746"/>
    </source>
</evidence>
<gene>
    <name evidence="2" type="ORF">INT44_004735</name>
</gene>
<evidence type="ECO:0000313" key="2">
    <source>
        <dbReference type="EMBL" id="KAG2172113.1"/>
    </source>
</evidence>
<dbReference type="InterPro" id="IPR026960">
    <property type="entry name" value="RVT-Znf"/>
</dbReference>
<dbReference type="Pfam" id="PF13966">
    <property type="entry name" value="zf-RVT"/>
    <property type="match status" value="1"/>
</dbReference>
<dbReference type="AlphaFoldDB" id="A0A8H7PDX1"/>
<keyword evidence="3" id="KW-1185">Reference proteome</keyword>
<protein>
    <recommendedName>
        <fullName evidence="1">Reverse transcriptase zinc-binding domain-containing protein</fullName>
    </recommendedName>
</protein>